<accession>A0A815FJJ7</accession>
<name>A0A815FJJ7_ADIRI</name>
<evidence type="ECO:0000256" key="1">
    <source>
        <dbReference type="SAM" id="SignalP"/>
    </source>
</evidence>
<dbReference type="EMBL" id="CAJNOR010002706">
    <property type="protein sequence ID" value="CAF1330255.1"/>
    <property type="molecule type" value="Genomic_DNA"/>
</dbReference>
<keyword evidence="3" id="KW-1185">Reference proteome</keyword>
<gene>
    <name evidence="2" type="ORF">XAT740_LOCUS30393</name>
</gene>
<comment type="caution">
    <text evidence="2">The sequence shown here is derived from an EMBL/GenBank/DDBJ whole genome shotgun (WGS) entry which is preliminary data.</text>
</comment>
<feature type="chain" id="PRO_5032583780" evidence="1">
    <location>
        <begin position="21"/>
        <end position="250"/>
    </location>
</feature>
<reference evidence="2" key="1">
    <citation type="submission" date="2021-02" db="EMBL/GenBank/DDBJ databases">
        <authorList>
            <person name="Nowell W R."/>
        </authorList>
    </citation>
    <scope>NUCLEOTIDE SEQUENCE</scope>
</reference>
<sequence length="250" mass="29108">MILKLLSLFFLFNLFRLIDSNDLIHFGVINHDTQWLYHCPNNITKISSPPSTDQGSISYECPSRSKLIEIFPIEIDFTFLCRLQSRLIWLVIDLYQYTTELSSMKTKNFEIKLLLNKKIQLKNSQTELKIFPTHSIFVNALYIPFESIESLLNQHIEIDIEIQNSNQLNSCQFLLKDSQLWQTFIKKLNCNSIQSNTFHILNSTCHFTLESLPDDVPPLSSLNSESYLLLEESYRQLFASIIRSNTNSLS</sequence>
<proteinExistence type="predicted"/>
<dbReference type="AlphaFoldDB" id="A0A815FJJ7"/>
<dbReference type="Proteomes" id="UP000663828">
    <property type="component" value="Unassembled WGS sequence"/>
</dbReference>
<protein>
    <submittedName>
        <fullName evidence="2">Uncharacterized protein</fullName>
    </submittedName>
</protein>
<evidence type="ECO:0000313" key="2">
    <source>
        <dbReference type="EMBL" id="CAF1330255.1"/>
    </source>
</evidence>
<feature type="signal peptide" evidence="1">
    <location>
        <begin position="1"/>
        <end position="20"/>
    </location>
</feature>
<organism evidence="2 3">
    <name type="scientific">Adineta ricciae</name>
    <name type="common">Rotifer</name>
    <dbReference type="NCBI Taxonomy" id="249248"/>
    <lineage>
        <taxon>Eukaryota</taxon>
        <taxon>Metazoa</taxon>
        <taxon>Spiralia</taxon>
        <taxon>Gnathifera</taxon>
        <taxon>Rotifera</taxon>
        <taxon>Eurotatoria</taxon>
        <taxon>Bdelloidea</taxon>
        <taxon>Adinetida</taxon>
        <taxon>Adinetidae</taxon>
        <taxon>Adineta</taxon>
    </lineage>
</organism>
<evidence type="ECO:0000313" key="3">
    <source>
        <dbReference type="Proteomes" id="UP000663828"/>
    </source>
</evidence>
<keyword evidence="1" id="KW-0732">Signal</keyword>